<dbReference type="SUPFAM" id="SSF52540">
    <property type="entry name" value="P-loop containing nucleoside triphosphate hydrolases"/>
    <property type="match status" value="2"/>
</dbReference>
<evidence type="ECO:0000259" key="1">
    <source>
        <dbReference type="SMART" id="SM00382"/>
    </source>
</evidence>
<dbReference type="InterPro" id="IPR027417">
    <property type="entry name" value="P-loop_NTPase"/>
</dbReference>
<proteinExistence type="predicted"/>
<dbReference type="Proteomes" id="UP001211907">
    <property type="component" value="Unassembled WGS sequence"/>
</dbReference>
<dbReference type="InterPro" id="IPR003593">
    <property type="entry name" value="AAA+_ATPase"/>
</dbReference>
<evidence type="ECO:0000313" key="2">
    <source>
        <dbReference type="EMBL" id="KAJ3128355.1"/>
    </source>
</evidence>
<accession>A0AAD5XJE9</accession>
<feature type="domain" description="AAA+ ATPase" evidence="1">
    <location>
        <begin position="1617"/>
        <end position="1752"/>
    </location>
</feature>
<organism evidence="2 3">
    <name type="scientific">Physocladia obscura</name>
    <dbReference type="NCBI Taxonomy" id="109957"/>
    <lineage>
        <taxon>Eukaryota</taxon>
        <taxon>Fungi</taxon>
        <taxon>Fungi incertae sedis</taxon>
        <taxon>Chytridiomycota</taxon>
        <taxon>Chytridiomycota incertae sedis</taxon>
        <taxon>Chytridiomycetes</taxon>
        <taxon>Chytridiales</taxon>
        <taxon>Chytriomycetaceae</taxon>
        <taxon>Physocladia</taxon>
    </lineage>
</organism>
<reference evidence="2" key="1">
    <citation type="submission" date="2020-05" db="EMBL/GenBank/DDBJ databases">
        <title>Phylogenomic resolution of chytrid fungi.</title>
        <authorList>
            <person name="Stajich J.E."/>
            <person name="Amses K."/>
            <person name="Simmons R."/>
            <person name="Seto K."/>
            <person name="Myers J."/>
            <person name="Bonds A."/>
            <person name="Quandt C.A."/>
            <person name="Barry K."/>
            <person name="Liu P."/>
            <person name="Grigoriev I."/>
            <person name="Longcore J.E."/>
            <person name="James T.Y."/>
        </authorList>
    </citation>
    <scope>NUCLEOTIDE SEQUENCE</scope>
    <source>
        <strain evidence="2">JEL0513</strain>
    </source>
</reference>
<dbReference type="SMART" id="SM00382">
    <property type="entry name" value="AAA"/>
    <property type="match status" value="2"/>
</dbReference>
<dbReference type="GO" id="GO:0004842">
    <property type="term" value="F:ubiquitin-protein transferase activity"/>
    <property type="evidence" value="ECO:0007669"/>
    <property type="project" value="InterPro"/>
</dbReference>
<name>A0AAD5XJE9_9FUNG</name>
<dbReference type="PANTHER" id="PTHR22605:SF1">
    <property type="entry name" value="RZ-TYPE DOMAIN-CONTAINING PROTEIN"/>
    <property type="match status" value="1"/>
</dbReference>
<comment type="caution">
    <text evidence="2">The sequence shown here is derived from an EMBL/GenBank/DDBJ whole genome shotgun (WGS) entry which is preliminary data.</text>
</comment>
<protein>
    <recommendedName>
        <fullName evidence="1">AAA+ ATPase domain-containing protein</fullName>
    </recommendedName>
</protein>
<evidence type="ECO:0000313" key="3">
    <source>
        <dbReference type="Proteomes" id="UP001211907"/>
    </source>
</evidence>
<dbReference type="PANTHER" id="PTHR22605">
    <property type="entry name" value="RZ-TYPE DOMAIN-CONTAINING PROTEIN"/>
    <property type="match status" value="1"/>
</dbReference>
<dbReference type="InterPro" id="IPR031248">
    <property type="entry name" value="RNF213"/>
</dbReference>
<feature type="domain" description="AAA+ ATPase" evidence="1">
    <location>
        <begin position="1145"/>
        <end position="1415"/>
    </location>
</feature>
<dbReference type="GO" id="GO:0016887">
    <property type="term" value="F:ATP hydrolysis activity"/>
    <property type="evidence" value="ECO:0007669"/>
    <property type="project" value="InterPro"/>
</dbReference>
<gene>
    <name evidence="2" type="ORF">HK100_009209</name>
</gene>
<dbReference type="Gene3D" id="3.40.50.300">
    <property type="entry name" value="P-loop containing nucleotide triphosphate hydrolases"/>
    <property type="match status" value="1"/>
</dbReference>
<dbReference type="EMBL" id="JADGJH010000468">
    <property type="protein sequence ID" value="KAJ3128355.1"/>
    <property type="molecule type" value="Genomic_DNA"/>
</dbReference>
<sequence length="1970" mass="223523">MFIQSSYRATLKSSEWFHKNENVFRNIFKTSEKLDSAIREYESYLKLVIKRDKMRSFCQWLITSSKYDDCAKNSAAILAELTDDFGFDEINDCLSLCQNTLGLSDLCLNAGLFYVASKSSLFRLVFFAQQEFDNLEQSIATASEFLASLMDVANLKTEVFRKLYETTKSAKLSLGDELQLVSDFTKRPVPERLESMFSFAEDLFALIDNGNGLIDFCSIFGVYENVAVDLQSLLEAETEDSKNEATFERLQKAKNSILGGLFRSHHFMMFEAFAKFGNQFYRFYTSQQRFDDRIHLLTGFAQGNDAQIRILNSIVAVKSLCTIAISKHVSFEKMMRELITIVPTEKDTVREVERLKSVDENMSQIKVMFAPGQGLSLSNAVSYMSSLVQTGVYKSTATRNRGHLSFWYRVRQADPLTEYASDGLNDLVLQIRVFVDQKQSERSHEIQTFLNFFNISHELHKLHVELEFDGHPDYICHNASVQREKILQLTLSEGLLKAEKTLSYCKNDLKNWKAICKDYHIGRVLLLSKNQYSTFLHSSIPFFLGKSDAIDSIIPFLRLVFPNSANIQFSQYAHSFKISKNFTANISLESQASNLNDLLRYVEKMSKNEGLSVSDSQPVVIPAYGFNETQIFYLLWQLNDYEFPSPPAVLHCFPETTWSELLLFMNRTSKCNTICANFFLVGVNMLSLEVRQSFSQALLDTPSKLLKKMPLFIIFLSKTGSSMFTFLNSDDSNSALEECATNIETLKQHGRKQIKAKLNFKKMEVIQGPHFSGKTFYINQQIQLLLKENPKTTVLRFSVNEDWTSGNFLEKVKNLKSSNSSVVVVFNVSAYSNLTAFEIFLRWFFLRSLVFHDESGIILEVPSELQWTLYIELSKISSESDHTVLDNLPSSDLFRTTRSPWVISLFYIDDHCRIVCNFLETWIASPFSSIGSISSICRKVSQLGINAKSLSDERCRKALDQCRKLIERKYQITMPSSHLFIKQFVEVLHKKFEWLILFSNFLLQQQDILLEFNPDFWISVFLAEAAIQSCAQPDLSKIASSTILSVCSPGFDGNFPTVSFLNFSPSPDVITSTHKIFQFAKREDTFQFTKREDAISSPARMRLEVASSIQMNDSCNVKQVMKSSKYIVTPDLCVKLLFLHARKISGNNLIFSGETGTGKTEILDFYSKLLARNFPDALLQAKIFLEETIIPNYSFIVKTAVKTYLKAVLENDFQRQDNMVHAIRILCEKQPINPPNELLDSHVQYPSLEFISNHFIEWIHIFLNKFSLIDVETDPILLKVKKSATETNCETFEEFQEILVAFFAAGVRKLFFTLNMHAGITANSFKEEIKNVSKIANEVASTGSTVIFFIDEFNTTTIMGIVKEVICDKTLDAEPLPENLFIVAAMNPFSYSEVKTNSNFTGIAIESSLLDSTGTMSADYIVRKQHESLNARIMQFGTFESIHESDFVRVALGSESVLEKLSKENRETFAELILEGQKAVKVQKMSRVKVSIRDINRAINLMVFFMNRASWRLLNFDSILKENATNDTLFHRALVMTLSLTYVLRLNSVAARTKFYHVIDNHMKSKFWLQSWNLLKSQEMANNIFMHVHKKANIPKAIAPTAAFIENFFVMVVCLEANLPLLVVGPAGCSKTLSISVVCDNMQGSRSGKYFAAFSNVIQFRYQCAGSSTDKQVQAIYQTAIDRQKTLQSYEGNDRCFVLLDEAGLPLEAEMPLKVLHYLTDKPIVGTIVLSNNILDAAKTNRCVVIQHTKISPSDLTTLVESTLVGSSSGNGLDICQSLSRNFNGIHPIQFRNLTNEFAKNLIEVDQRMLEFAEQSPNVIKPMLESVREVLDPAEDPNSISFRHILLLDPTTNNAAVTIFQELTGGTPLKVITVGDFALDRTDFARSEIVIDMKESMKNGDTVYLTKHIAEDGSIELFVNVAVGSLSRPCIVHPKFKIIVVVPLASIREVPLPFLDRFGKHSGFSLFQIS</sequence>
<keyword evidence="3" id="KW-1185">Reference proteome</keyword>